<evidence type="ECO:0000256" key="8">
    <source>
        <dbReference type="ARBA" id="ARBA00023242"/>
    </source>
</evidence>
<dbReference type="HOGENOM" id="CLU_2389756_0_0_1"/>
<keyword evidence="7" id="KW-0804">Transcription</keyword>
<evidence type="ECO:0000256" key="3">
    <source>
        <dbReference type="ARBA" id="ARBA00022737"/>
    </source>
</evidence>
<dbReference type="PANTHER" id="PTHR26374">
    <property type="entry name" value="ZINC FINGER PROTEIN ZAT5"/>
    <property type="match status" value="1"/>
</dbReference>
<evidence type="ECO:0000256" key="2">
    <source>
        <dbReference type="ARBA" id="ARBA00022723"/>
    </source>
</evidence>
<sequence>MKRLTFGAEPEMVDSASIAQEVMLLLARSGGGGAGYVVGHGGEAPRVFECKTCRRRFPSFQALGGHRASHKRINTSCSAPKVVVFDFFYVLRDQ</sequence>
<dbReference type="SUPFAM" id="SSF57667">
    <property type="entry name" value="beta-beta-alpha zinc fingers"/>
    <property type="match status" value="1"/>
</dbReference>
<dbReference type="GO" id="GO:0005634">
    <property type="term" value="C:nucleus"/>
    <property type="evidence" value="ECO:0007669"/>
    <property type="project" value="UniProtKB-SubCell"/>
</dbReference>
<evidence type="ECO:0000256" key="4">
    <source>
        <dbReference type="ARBA" id="ARBA00022771"/>
    </source>
</evidence>
<reference evidence="11" key="1">
    <citation type="submission" date="2015-04" db="UniProtKB">
        <authorList>
            <consortium name="EnsemblPlants"/>
        </authorList>
    </citation>
    <scope>IDENTIFICATION</scope>
</reference>
<dbReference type="InterPro" id="IPR013087">
    <property type="entry name" value="Znf_C2H2_type"/>
</dbReference>
<reference evidence="11" key="2">
    <citation type="submission" date="2018-05" db="EMBL/GenBank/DDBJ databases">
        <title>OgluRS3 (Oryza glumaepatula Reference Sequence Version 3).</title>
        <authorList>
            <person name="Zhang J."/>
            <person name="Kudrna D."/>
            <person name="Lee S."/>
            <person name="Talag J."/>
            <person name="Welchert J."/>
            <person name="Wing R.A."/>
        </authorList>
    </citation>
    <scope>NUCLEOTIDE SEQUENCE [LARGE SCALE GENOMIC DNA]</scope>
</reference>
<evidence type="ECO:0000256" key="5">
    <source>
        <dbReference type="ARBA" id="ARBA00022833"/>
    </source>
</evidence>
<comment type="subcellular location">
    <subcellularLocation>
        <location evidence="1">Nucleus</location>
    </subcellularLocation>
</comment>
<proteinExistence type="predicted"/>
<organism evidence="11">
    <name type="scientific">Oryza glumipatula</name>
    <dbReference type="NCBI Taxonomy" id="40148"/>
    <lineage>
        <taxon>Eukaryota</taxon>
        <taxon>Viridiplantae</taxon>
        <taxon>Streptophyta</taxon>
        <taxon>Embryophyta</taxon>
        <taxon>Tracheophyta</taxon>
        <taxon>Spermatophyta</taxon>
        <taxon>Magnoliopsida</taxon>
        <taxon>Liliopsida</taxon>
        <taxon>Poales</taxon>
        <taxon>Poaceae</taxon>
        <taxon>BOP clade</taxon>
        <taxon>Oryzoideae</taxon>
        <taxon>Oryzeae</taxon>
        <taxon>Oryzinae</taxon>
        <taxon>Oryza</taxon>
    </lineage>
</organism>
<dbReference type="GO" id="GO:0008270">
    <property type="term" value="F:zinc ion binding"/>
    <property type="evidence" value="ECO:0007669"/>
    <property type="project" value="UniProtKB-KW"/>
</dbReference>
<dbReference type="InterPro" id="IPR036236">
    <property type="entry name" value="Znf_C2H2_sf"/>
</dbReference>
<evidence type="ECO:0000256" key="1">
    <source>
        <dbReference type="ARBA" id="ARBA00004123"/>
    </source>
</evidence>
<dbReference type="Gramene" id="OGLUM03G38880.1">
    <property type="protein sequence ID" value="OGLUM03G38880.1"/>
    <property type="gene ID" value="OGLUM03G38880"/>
</dbReference>
<dbReference type="PANTHER" id="PTHR26374:SF456">
    <property type="entry name" value="ZINC FINGER PROTEIN ZAT5-LIKE"/>
    <property type="match status" value="1"/>
</dbReference>
<keyword evidence="12" id="KW-1185">Reference proteome</keyword>
<keyword evidence="3" id="KW-0677">Repeat</keyword>
<evidence type="ECO:0000256" key="6">
    <source>
        <dbReference type="ARBA" id="ARBA00023015"/>
    </source>
</evidence>
<dbReference type="EnsemblPlants" id="OGLUM03G38880.1">
    <property type="protein sequence ID" value="OGLUM03G38880.1"/>
    <property type="gene ID" value="OGLUM03G38880"/>
</dbReference>
<evidence type="ECO:0000256" key="7">
    <source>
        <dbReference type="ARBA" id="ARBA00023163"/>
    </source>
</evidence>
<keyword evidence="4 9" id="KW-0863">Zinc-finger</keyword>
<accession>A0A0D9ZF16</accession>
<protein>
    <recommendedName>
        <fullName evidence="10">C2H2-type domain-containing protein</fullName>
    </recommendedName>
</protein>
<dbReference type="Pfam" id="PF13912">
    <property type="entry name" value="zf-C2H2_6"/>
    <property type="match status" value="1"/>
</dbReference>
<evidence type="ECO:0000259" key="10">
    <source>
        <dbReference type="PROSITE" id="PS50157"/>
    </source>
</evidence>
<name>A0A0D9ZF16_9ORYZ</name>
<keyword evidence="5" id="KW-0862">Zinc</keyword>
<dbReference type="AlphaFoldDB" id="A0A0D9ZF16"/>
<keyword evidence="2" id="KW-0479">Metal-binding</keyword>
<keyword evidence="8" id="KW-0539">Nucleus</keyword>
<evidence type="ECO:0000256" key="9">
    <source>
        <dbReference type="PROSITE-ProRule" id="PRU00042"/>
    </source>
</evidence>
<keyword evidence="6" id="KW-0805">Transcription regulation</keyword>
<dbReference type="Proteomes" id="UP000026961">
    <property type="component" value="Chromosome 3"/>
</dbReference>
<evidence type="ECO:0000313" key="11">
    <source>
        <dbReference type="EnsemblPlants" id="OGLUM03G38880.1"/>
    </source>
</evidence>
<dbReference type="PROSITE" id="PS50157">
    <property type="entry name" value="ZINC_FINGER_C2H2_2"/>
    <property type="match status" value="1"/>
</dbReference>
<dbReference type="PROSITE" id="PS00028">
    <property type="entry name" value="ZINC_FINGER_C2H2_1"/>
    <property type="match status" value="1"/>
</dbReference>
<evidence type="ECO:0000313" key="12">
    <source>
        <dbReference type="Proteomes" id="UP000026961"/>
    </source>
</evidence>
<feature type="domain" description="C2H2-type" evidence="10">
    <location>
        <begin position="48"/>
        <end position="75"/>
    </location>
</feature>
<dbReference type="STRING" id="40148.A0A0D9ZF16"/>